<dbReference type="GO" id="GO:0003676">
    <property type="term" value="F:nucleic acid binding"/>
    <property type="evidence" value="ECO:0007669"/>
    <property type="project" value="InterPro"/>
</dbReference>
<keyword evidence="3" id="KW-1185">Reference proteome</keyword>
<dbReference type="RefSeq" id="WP_094017226.1">
    <property type="nucleotide sequence ID" value="NZ_NMQW01000036.1"/>
</dbReference>
<feature type="domain" description="3'-5' exoribonuclease Rv2179c-like" evidence="1">
    <location>
        <begin position="2"/>
        <end position="174"/>
    </location>
</feature>
<reference evidence="2 3" key="1">
    <citation type="submission" date="2017-07" db="EMBL/GenBank/DDBJ databases">
        <title>Genome sequencing and assembly of Paenibacillus rigui.</title>
        <authorList>
            <person name="Mayilraj S."/>
        </authorList>
    </citation>
    <scope>NUCLEOTIDE SEQUENCE [LARGE SCALE GENOMIC DNA]</scope>
    <source>
        <strain evidence="2 3">JCM 16352</strain>
    </source>
</reference>
<dbReference type="AlphaFoldDB" id="A0A229UKP5"/>
<protein>
    <recommendedName>
        <fullName evidence="1">3'-5' exoribonuclease Rv2179c-like domain-containing protein</fullName>
    </recommendedName>
</protein>
<evidence type="ECO:0000259" key="1">
    <source>
        <dbReference type="Pfam" id="PF16473"/>
    </source>
</evidence>
<dbReference type="OrthoDB" id="4640719at2"/>
<organism evidence="2 3">
    <name type="scientific">Paenibacillus rigui</name>
    <dbReference type="NCBI Taxonomy" id="554312"/>
    <lineage>
        <taxon>Bacteria</taxon>
        <taxon>Bacillati</taxon>
        <taxon>Bacillota</taxon>
        <taxon>Bacilli</taxon>
        <taxon>Bacillales</taxon>
        <taxon>Paenibacillaceae</taxon>
        <taxon>Paenibacillus</taxon>
    </lineage>
</organism>
<dbReference type="Proteomes" id="UP000215509">
    <property type="component" value="Unassembled WGS sequence"/>
</dbReference>
<dbReference type="InterPro" id="IPR036397">
    <property type="entry name" value="RNaseH_sf"/>
</dbReference>
<evidence type="ECO:0000313" key="3">
    <source>
        <dbReference type="Proteomes" id="UP000215509"/>
    </source>
</evidence>
<dbReference type="InterPro" id="IPR033390">
    <property type="entry name" value="Rv2179c-like"/>
</dbReference>
<proteinExistence type="predicted"/>
<gene>
    <name evidence="2" type="ORF">CF651_22985</name>
</gene>
<comment type="caution">
    <text evidence="2">The sequence shown here is derived from an EMBL/GenBank/DDBJ whole genome shotgun (WGS) entry which is preliminary data.</text>
</comment>
<dbReference type="Gene3D" id="3.30.420.10">
    <property type="entry name" value="Ribonuclease H-like superfamily/Ribonuclease H"/>
    <property type="match status" value="1"/>
</dbReference>
<sequence length="178" mass="21105">MKVFFDTEFTGLHQNTTLISIGLVSEDGKSFYAEFTDYDKSQIDEWLQTNVINNLIVHPDREHYYKVTDKESIYKDNRDIIKNRLEEWLSQFDEVEMWSDCLSYDWVLFCQIFGHAFRIPKNVYYIPFDICTLMKLKGIDPDITREELAEHALGRTGPKHNALWDAKVIKSCYEKLMQ</sequence>
<evidence type="ECO:0000313" key="2">
    <source>
        <dbReference type="EMBL" id="OXM83980.1"/>
    </source>
</evidence>
<dbReference type="SUPFAM" id="SSF53098">
    <property type="entry name" value="Ribonuclease H-like"/>
    <property type="match status" value="1"/>
</dbReference>
<dbReference type="InterPro" id="IPR012337">
    <property type="entry name" value="RNaseH-like_sf"/>
</dbReference>
<dbReference type="Pfam" id="PF16473">
    <property type="entry name" value="Rv2179c-like"/>
    <property type="match status" value="1"/>
</dbReference>
<dbReference type="EMBL" id="NMQW01000036">
    <property type="protein sequence ID" value="OXM83980.1"/>
    <property type="molecule type" value="Genomic_DNA"/>
</dbReference>
<accession>A0A229UKP5</accession>
<name>A0A229UKP5_9BACL</name>